<dbReference type="AlphaFoldDB" id="W9G3R2"/>
<dbReference type="GO" id="GO:0016020">
    <property type="term" value="C:membrane"/>
    <property type="evidence" value="ECO:0007669"/>
    <property type="project" value="InterPro"/>
</dbReference>
<dbReference type="GO" id="GO:0022904">
    <property type="term" value="P:respiratory electron transport chain"/>
    <property type="evidence" value="ECO:0007669"/>
    <property type="project" value="InterPro"/>
</dbReference>
<dbReference type="GO" id="GO:0008121">
    <property type="term" value="F:quinol-cytochrome-c reductase activity"/>
    <property type="evidence" value="ECO:0007669"/>
    <property type="project" value="UniProtKB-EC"/>
</dbReference>
<evidence type="ECO:0000256" key="5">
    <source>
        <dbReference type="ARBA" id="ARBA00029568"/>
    </source>
</evidence>
<evidence type="ECO:0000313" key="9">
    <source>
        <dbReference type="EMBL" id="EWT00640.1"/>
    </source>
</evidence>
<dbReference type="EMBL" id="AWSA01000037">
    <property type="protein sequence ID" value="EWT00640.1"/>
    <property type="molecule type" value="Genomic_DNA"/>
</dbReference>
<proteinExistence type="predicted"/>
<organism evidence="9 10">
    <name type="scientific">Intrasporangium oryzae NRRL B-24470</name>
    <dbReference type="NCBI Taxonomy" id="1386089"/>
    <lineage>
        <taxon>Bacteria</taxon>
        <taxon>Bacillati</taxon>
        <taxon>Actinomycetota</taxon>
        <taxon>Actinomycetes</taxon>
        <taxon>Micrococcales</taxon>
        <taxon>Intrasporangiaceae</taxon>
        <taxon>Intrasporangium</taxon>
    </lineage>
</organism>
<keyword evidence="7" id="KW-1133">Transmembrane helix</keyword>
<feature type="region of interest" description="Disordered" evidence="6">
    <location>
        <begin position="183"/>
        <end position="266"/>
    </location>
</feature>
<dbReference type="PROSITE" id="PS51002">
    <property type="entry name" value="CYTB_NTER"/>
    <property type="match status" value="1"/>
</dbReference>
<feature type="compositionally biased region" description="Low complexity" evidence="6">
    <location>
        <begin position="204"/>
        <end position="214"/>
    </location>
</feature>
<evidence type="ECO:0000256" key="3">
    <source>
        <dbReference type="ARBA" id="ARBA00016116"/>
    </source>
</evidence>
<dbReference type="GO" id="GO:0016491">
    <property type="term" value="F:oxidoreductase activity"/>
    <property type="evidence" value="ECO:0007669"/>
    <property type="project" value="InterPro"/>
</dbReference>
<dbReference type="InterPro" id="IPR016174">
    <property type="entry name" value="Di-haem_cyt_TM"/>
</dbReference>
<dbReference type="eggNOG" id="COG1290">
    <property type="taxonomic scope" value="Bacteria"/>
</dbReference>
<feature type="domain" description="Cytochrome b/b6 N-terminal region profile" evidence="8">
    <location>
        <begin position="1"/>
        <end position="179"/>
    </location>
</feature>
<dbReference type="SUPFAM" id="SSF81342">
    <property type="entry name" value="Transmembrane di-heme cytochromes"/>
    <property type="match status" value="1"/>
</dbReference>
<gene>
    <name evidence="9" type="ORF">N865_14015</name>
</gene>
<feature type="transmembrane region" description="Helical" evidence="7">
    <location>
        <begin position="20"/>
        <end position="48"/>
    </location>
</feature>
<keyword evidence="7" id="KW-0472">Membrane</keyword>
<comment type="caution">
    <text evidence="9">The sequence shown here is derived from an EMBL/GenBank/DDBJ whole genome shotgun (WGS) entry which is preliminary data.</text>
</comment>
<evidence type="ECO:0000256" key="4">
    <source>
        <dbReference type="ARBA" id="ARBA00029351"/>
    </source>
</evidence>
<evidence type="ECO:0000256" key="2">
    <source>
        <dbReference type="ARBA" id="ARBA00012951"/>
    </source>
</evidence>
<feature type="compositionally biased region" description="Pro residues" evidence="6">
    <location>
        <begin position="215"/>
        <end position="245"/>
    </location>
</feature>
<keyword evidence="7" id="KW-0812">Transmembrane</keyword>
<keyword evidence="10" id="KW-1185">Reference proteome</keyword>
<reference evidence="9 10" key="1">
    <citation type="submission" date="2013-08" db="EMBL/GenBank/DDBJ databases">
        <title>Intrasporangium oryzae NRRL B-24470.</title>
        <authorList>
            <person name="Liu H."/>
            <person name="Wang G."/>
        </authorList>
    </citation>
    <scope>NUCLEOTIDE SEQUENCE [LARGE SCALE GENOMIC DNA]</scope>
    <source>
        <strain evidence="9 10">NRRL B-24470</strain>
    </source>
</reference>
<dbReference type="PATRIC" id="fig|1386089.3.peg.3082"/>
<feature type="transmembrane region" description="Helical" evidence="7">
    <location>
        <begin position="90"/>
        <end position="113"/>
    </location>
</feature>
<dbReference type="STRING" id="1386089.N865_14015"/>
<accession>W9G3R2</accession>
<dbReference type="EC" id="7.1.1.8" evidence="2"/>
<evidence type="ECO:0000256" key="7">
    <source>
        <dbReference type="SAM" id="Phobius"/>
    </source>
</evidence>
<comment type="cofactor">
    <cofactor evidence="1">
        <name>heme</name>
        <dbReference type="ChEBI" id="CHEBI:30413"/>
    </cofactor>
</comment>
<evidence type="ECO:0000256" key="1">
    <source>
        <dbReference type="ARBA" id="ARBA00001971"/>
    </source>
</evidence>
<feature type="transmembrane region" description="Helical" evidence="7">
    <location>
        <begin position="60"/>
        <end position="78"/>
    </location>
</feature>
<evidence type="ECO:0000256" key="6">
    <source>
        <dbReference type="SAM" id="MobiDB-lite"/>
    </source>
</evidence>
<dbReference type="Gene3D" id="1.20.810.10">
    <property type="entry name" value="Cytochrome Bc1 Complex, Chain C"/>
    <property type="match status" value="1"/>
</dbReference>
<evidence type="ECO:0000259" key="8">
    <source>
        <dbReference type="PROSITE" id="PS51002"/>
    </source>
</evidence>
<dbReference type="Proteomes" id="UP000019489">
    <property type="component" value="Unassembled WGS sequence"/>
</dbReference>
<dbReference type="Pfam" id="PF13631">
    <property type="entry name" value="Cytochrom_B_N_2"/>
    <property type="match status" value="1"/>
</dbReference>
<dbReference type="InterPro" id="IPR005797">
    <property type="entry name" value="Cyt_b/b6_N"/>
</dbReference>
<comment type="catalytic activity">
    <reaction evidence="4">
        <text>a quinol + 2 Fe(III)-[cytochrome c](out) = a quinone + 2 Fe(II)-[cytochrome c](out) + 2 H(+)(out)</text>
        <dbReference type="Rhea" id="RHEA:11484"/>
        <dbReference type="Rhea" id="RHEA-COMP:10350"/>
        <dbReference type="Rhea" id="RHEA-COMP:14399"/>
        <dbReference type="ChEBI" id="CHEBI:15378"/>
        <dbReference type="ChEBI" id="CHEBI:24646"/>
        <dbReference type="ChEBI" id="CHEBI:29033"/>
        <dbReference type="ChEBI" id="CHEBI:29034"/>
        <dbReference type="ChEBI" id="CHEBI:132124"/>
        <dbReference type="EC" id="7.1.1.8"/>
    </reaction>
</comment>
<feature type="transmembrane region" description="Helical" evidence="7">
    <location>
        <begin position="148"/>
        <end position="169"/>
    </location>
</feature>
<sequence>MPQGQWLPDRQPAYVASWIYVFGVACLASLVVIIASGLVLTLGGITWWHTSSVGHFFNSIHLWSVELFFATMVIHLWGKFFMAAWRGHRGMTWATGALAFFGSLGTAFTGYLMQTNFDSQWITTQAKDGLNAAAIGAYFNVMNVGQMVLWHVSLMPLVVGIIVAIHLILVRRKGVVPPIGAETPSAAEPLETEPSATEPTAASPYAAGPGTPVAPGSPPAPEPAAPAAPEPAAPVGPEPGEPAQPVPSRSIHTEADVAPLNQEVTP</sequence>
<name>W9G3R2_9MICO</name>
<evidence type="ECO:0000313" key="10">
    <source>
        <dbReference type="Proteomes" id="UP000019489"/>
    </source>
</evidence>
<dbReference type="InterPro" id="IPR027387">
    <property type="entry name" value="Cytb/b6-like_sf"/>
</dbReference>
<protein>
    <recommendedName>
        <fullName evidence="3">Cytochrome bc1 complex cytochrome b subunit</fullName>
        <ecNumber evidence="2">7.1.1.8</ecNumber>
    </recommendedName>
    <alternativeName>
        <fullName evidence="5">Cytochrome bc1 reductase complex subunit QcrB</fullName>
    </alternativeName>
</protein>